<sequence length="754" mass="82890">MMRLRSDGVGFEEGRVTMAKWRCDGWSVKKSTMVLTTAKGGQLGSRKVSRVEVKILRHLSVCVVAESKVQDMDCIYKDPNQPIEARIKDLLSRMTLKEKAGQMTQIERRVATPSVLKDLSIGSILSAGGSGPFDKALSADWADMVDGFQKSALESRLGIPLLYGIDAVHGNNSIYGATIFPHNVGLGATRDADLAQRIGVATALEVRASGIHYTFAPCVAVRRAPEFQPSTTNLTGFLTAMVLIQQLNSYGEDKILNACIILMVCRDPRWGRCYESHSSDTNIVRKMTSVITGLQGKPPPGHPKGYPFVAGRHNVVACAKHFVGDGGTDKGENEGNTILSYEDLERIHMTPYPDCISQGVATVMASYSSWNGTQLHAHRFLLSDVLKDKMGFKYSDPEIFCLCSLSLFMGSILRSAHGGTPADFFGFLISDWEGLDRLSKPNPHGSNYRTSICTAVNTGIDMVMVPFRYAKFLEDLIDLVESGEIPMTRIDDAVERILRVKFVAGLFEYPYSDRSLLDTVGCKLHRDLAREAVRKSLVLLKNGKDQKKPFLPLDRKAKRVLVAGSHADDLGYQCGGWTATWHGASGRITIGTTVLDAIREAVGDKTEVIYEQNPSPATFEGQDFSYAIVVVGEDPYAEHTGDNSELIIPFNANDVISLVADRIPTLVILISGRPLVLEPWILEKMDALIAAWLPGSEGGGMTDVVFGDYDFEGRLPVTWFKSVEQLPMHPEDNSYDPLFPFGFGLTYNKKGPLN</sequence>
<feature type="domain" description="Glycoside hydrolase family 3 N-terminal" evidence="3">
    <location>
        <begin position="262"/>
        <end position="393"/>
    </location>
</feature>
<dbReference type="EMBL" id="QGNW01001078">
    <property type="protein sequence ID" value="RVW56381.1"/>
    <property type="molecule type" value="Genomic_DNA"/>
</dbReference>
<dbReference type="InterPro" id="IPR001764">
    <property type="entry name" value="Glyco_hydro_3_N"/>
</dbReference>
<dbReference type="InterPro" id="IPR002772">
    <property type="entry name" value="Glyco_hydro_3_C"/>
</dbReference>
<dbReference type="InterPro" id="IPR036962">
    <property type="entry name" value="Glyco_hydro_3_N_sf"/>
</dbReference>
<feature type="domain" description="Glycoside hydrolase family 3 C-terminal" evidence="4">
    <location>
        <begin position="537"/>
        <end position="747"/>
    </location>
</feature>
<evidence type="ECO:0000313" key="6">
    <source>
        <dbReference type="Proteomes" id="UP000288805"/>
    </source>
</evidence>
<dbReference type="InterPro" id="IPR051915">
    <property type="entry name" value="Cellulose_Degrad_GH3"/>
</dbReference>
<dbReference type="Proteomes" id="UP000288805">
    <property type="component" value="Unassembled WGS sequence"/>
</dbReference>
<name>A0A438F8U8_VITVI</name>
<dbReference type="SUPFAM" id="SSF52279">
    <property type="entry name" value="Beta-D-glucan exohydrolase, C-terminal domain"/>
    <property type="match status" value="1"/>
</dbReference>
<reference evidence="5 6" key="1">
    <citation type="journal article" date="2018" name="PLoS Genet.">
        <title>Population sequencing reveals clonal diversity and ancestral inbreeding in the grapevine cultivar Chardonnay.</title>
        <authorList>
            <person name="Roach M.J."/>
            <person name="Johnson D.L."/>
            <person name="Bohlmann J."/>
            <person name="van Vuuren H.J."/>
            <person name="Jones S.J."/>
            <person name="Pretorius I.S."/>
            <person name="Schmidt S.A."/>
            <person name="Borneman A.R."/>
        </authorList>
    </citation>
    <scope>NUCLEOTIDE SEQUENCE [LARGE SCALE GENOMIC DNA]</scope>
    <source>
        <strain evidence="6">cv. Chardonnay</strain>
        <tissue evidence="5">Leaf</tissue>
    </source>
</reference>
<proteinExistence type="predicted"/>
<dbReference type="GO" id="GO:0005975">
    <property type="term" value="P:carbohydrate metabolic process"/>
    <property type="evidence" value="ECO:0007669"/>
    <property type="project" value="InterPro"/>
</dbReference>
<evidence type="ECO:0000259" key="4">
    <source>
        <dbReference type="Pfam" id="PF01915"/>
    </source>
</evidence>
<gene>
    <name evidence="5" type="primary">BACOVA_02659_12</name>
    <name evidence="5" type="ORF">CK203_101748</name>
</gene>
<dbReference type="SUPFAM" id="SSF51445">
    <property type="entry name" value="(Trans)glycosidases"/>
    <property type="match status" value="3"/>
</dbReference>
<dbReference type="PANTHER" id="PTHR30620">
    <property type="entry name" value="PERIPLASMIC BETA-GLUCOSIDASE-RELATED"/>
    <property type="match status" value="1"/>
</dbReference>
<dbReference type="InterPro" id="IPR036881">
    <property type="entry name" value="Glyco_hydro_3_C_sf"/>
</dbReference>
<comment type="caution">
    <text evidence="5">The sequence shown here is derived from an EMBL/GenBank/DDBJ whole genome shotgun (WGS) entry which is preliminary data.</text>
</comment>
<dbReference type="InterPro" id="IPR017853">
    <property type="entry name" value="GH"/>
</dbReference>
<accession>A0A438F8U8</accession>
<feature type="domain" description="Glycoside hydrolase family 3 N-terminal" evidence="3">
    <location>
        <begin position="95"/>
        <end position="226"/>
    </location>
</feature>
<dbReference type="PRINTS" id="PR00133">
    <property type="entry name" value="GLHYDRLASE3"/>
</dbReference>
<keyword evidence="2" id="KW-0326">Glycosidase</keyword>
<evidence type="ECO:0000256" key="1">
    <source>
        <dbReference type="ARBA" id="ARBA00022801"/>
    </source>
</evidence>
<organism evidence="5 6">
    <name type="scientific">Vitis vinifera</name>
    <name type="common">Grape</name>
    <dbReference type="NCBI Taxonomy" id="29760"/>
    <lineage>
        <taxon>Eukaryota</taxon>
        <taxon>Viridiplantae</taxon>
        <taxon>Streptophyta</taxon>
        <taxon>Embryophyta</taxon>
        <taxon>Tracheophyta</taxon>
        <taxon>Spermatophyta</taxon>
        <taxon>Magnoliopsida</taxon>
        <taxon>eudicotyledons</taxon>
        <taxon>Gunneridae</taxon>
        <taxon>Pentapetalae</taxon>
        <taxon>rosids</taxon>
        <taxon>Vitales</taxon>
        <taxon>Vitaceae</taxon>
        <taxon>Viteae</taxon>
        <taxon>Vitis</taxon>
    </lineage>
</organism>
<dbReference type="Pfam" id="PF00933">
    <property type="entry name" value="Glyco_hydro_3"/>
    <property type="match status" value="3"/>
</dbReference>
<keyword evidence="1" id="KW-0378">Hydrolase</keyword>
<dbReference type="Gene3D" id="3.20.20.300">
    <property type="entry name" value="Glycoside hydrolase, family 3, N-terminal domain"/>
    <property type="match status" value="1"/>
</dbReference>
<dbReference type="FunFam" id="3.40.50.1700:FF:000002">
    <property type="entry name" value="Glycosyl hydrolase family protein"/>
    <property type="match status" value="1"/>
</dbReference>
<feature type="domain" description="Glycoside hydrolase family 3 N-terminal" evidence="3">
    <location>
        <begin position="409"/>
        <end position="500"/>
    </location>
</feature>
<dbReference type="Pfam" id="PF01915">
    <property type="entry name" value="Glyco_hydro_3_C"/>
    <property type="match status" value="1"/>
</dbReference>
<protein>
    <submittedName>
        <fullName evidence="5">Beta-glucosidase BoGH3B</fullName>
    </submittedName>
</protein>
<evidence type="ECO:0000256" key="2">
    <source>
        <dbReference type="ARBA" id="ARBA00023295"/>
    </source>
</evidence>
<evidence type="ECO:0000259" key="3">
    <source>
        <dbReference type="Pfam" id="PF00933"/>
    </source>
</evidence>
<dbReference type="GO" id="GO:0004553">
    <property type="term" value="F:hydrolase activity, hydrolyzing O-glycosyl compounds"/>
    <property type="evidence" value="ECO:0007669"/>
    <property type="project" value="InterPro"/>
</dbReference>
<dbReference type="Gene3D" id="3.40.50.1700">
    <property type="entry name" value="Glycoside hydrolase family 3 C-terminal domain"/>
    <property type="match status" value="1"/>
</dbReference>
<evidence type="ECO:0000313" key="5">
    <source>
        <dbReference type="EMBL" id="RVW56381.1"/>
    </source>
</evidence>
<dbReference type="AlphaFoldDB" id="A0A438F8U8"/>
<dbReference type="PANTHER" id="PTHR30620:SF33">
    <property type="entry name" value="BETA-D-GLUCAN EXOHYDROLASE-LIKE PROTEIN-RELATED"/>
    <property type="match status" value="1"/>
</dbReference>